<organism evidence="1">
    <name type="scientific">Siphoviridae sp. ctouo22</name>
    <dbReference type="NCBI Taxonomy" id="2826463"/>
    <lineage>
        <taxon>Viruses</taxon>
        <taxon>Duplodnaviria</taxon>
        <taxon>Heunggongvirae</taxon>
        <taxon>Uroviricota</taxon>
        <taxon>Caudoviricetes</taxon>
    </lineage>
</organism>
<sequence>MTYKAKELLVKMANEYDASGHTSFDSDFYITFPDSTITELENNGCITIVNDIVGSICLTEYGYQESKK</sequence>
<reference evidence="1" key="1">
    <citation type="journal article" date="2021" name="Proc. Natl. Acad. Sci. U.S.A.">
        <title>A Catalog of Tens of Thousands of Viruses from Human Metagenomes Reveals Hidden Associations with Chronic Diseases.</title>
        <authorList>
            <person name="Tisza M.J."/>
            <person name="Buck C.B."/>
        </authorList>
    </citation>
    <scope>NUCLEOTIDE SEQUENCE</scope>
    <source>
        <strain evidence="1">Ctouo22</strain>
    </source>
</reference>
<accession>A0A8S5MSI9</accession>
<dbReference type="EMBL" id="BK014969">
    <property type="protein sequence ID" value="DAD84923.1"/>
    <property type="molecule type" value="Genomic_DNA"/>
</dbReference>
<protein>
    <submittedName>
        <fullName evidence="1">Uncharacterized protein</fullName>
    </submittedName>
</protein>
<proteinExistence type="predicted"/>
<name>A0A8S5MSI9_9CAUD</name>
<evidence type="ECO:0000313" key="1">
    <source>
        <dbReference type="EMBL" id="DAD84923.1"/>
    </source>
</evidence>